<gene>
    <name evidence="1" type="ORF">YASMINEVIRUS_556</name>
</gene>
<evidence type="ECO:0000313" key="1">
    <source>
        <dbReference type="EMBL" id="VBB18093.1"/>
    </source>
</evidence>
<sequence>MTELIIDSPYDSSTDLPTDYTQFKYDQSGGKKNRYIHRTPINKVSSRYCENSIIENNTEYKLEKIWRRSKNDLSRDSKGSLYPYPVEGSAKEPESVDIVNRLHVVNAYLDSKKKYELYDEPRDCLLCDKKAVTTKRYVHDKVMWEDGLIHYITAHMVGLSGQFKHFILNDDAIRSVIARARDGTKLTPDSKKKVTRLSRVTKDNNEYVILERNQILIMDALMIHGGYAKKYIDVEQNFSRYSEHAGFLDFEGNTLSKIVVSGKTNRVDEGDEEIYLPMGMDDMFDYEYIFHTHPPTPKPGGRAKEGILYEFPSIGDIYHFIDHHNEGNVIGSLVLASEGLYNIRKATSNPDDIEVDEDDLYKRYQRVFNKLQKDSIEEYGTDFDTRTFYSTIAQNTQYIDKMNQILNNFNIHIDYYPRKKDSEGRWVIDTVFLVFRQNKPKK</sequence>
<organism evidence="1 2">
    <name type="scientific">Yasminevirus sp. GU-2018</name>
    <dbReference type="NCBI Taxonomy" id="2420051"/>
    <lineage>
        <taxon>Viruses</taxon>
        <taxon>Varidnaviria</taxon>
        <taxon>Bamfordvirae</taxon>
        <taxon>Nucleocytoviricota</taxon>
        <taxon>Megaviricetes</taxon>
        <taxon>Imitervirales</taxon>
        <taxon>Mimiviridae</taxon>
        <taxon>Klosneuvirinae</taxon>
        <taxon>Yasminevirus</taxon>
        <taxon>Yasminevirus saudimassiliense</taxon>
    </lineage>
</organism>
<keyword evidence="2" id="KW-1185">Reference proteome</keyword>
<reference evidence="1 2" key="1">
    <citation type="submission" date="2018-10" db="EMBL/GenBank/DDBJ databases">
        <authorList>
            <consortium name="IHU Genomes"/>
        </authorList>
    </citation>
    <scope>NUCLEOTIDE SEQUENCE [LARGE SCALE GENOMIC DNA]</scope>
    <source>
        <strain evidence="1 2">A1</strain>
    </source>
</reference>
<accession>A0A5K0U9L4</accession>
<comment type="caution">
    <text evidence="1">The sequence shown here is derived from an EMBL/GenBank/DDBJ whole genome shotgun (WGS) entry which is preliminary data.</text>
</comment>
<dbReference type="EMBL" id="UPSH01000001">
    <property type="protein sequence ID" value="VBB18093.1"/>
    <property type="molecule type" value="Genomic_DNA"/>
</dbReference>
<protein>
    <submittedName>
        <fullName evidence="1">Uncharacterized protein</fullName>
    </submittedName>
</protein>
<dbReference type="Proteomes" id="UP000594342">
    <property type="component" value="Unassembled WGS sequence"/>
</dbReference>
<evidence type="ECO:0000313" key="2">
    <source>
        <dbReference type="Proteomes" id="UP000594342"/>
    </source>
</evidence>
<proteinExistence type="predicted"/>
<name>A0A5K0U9L4_9VIRU</name>